<dbReference type="Pfam" id="PF06993">
    <property type="entry name" value="DUF1304"/>
    <property type="match status" value="1"/>
</dbReference>
<organism evidence="1 2">
    <name type="scientific">Deinococcus sonorensis</name>
    <dbReference type="NCBI Taxonomy" id="309891"/>
    <lineage>
        <taxon>Bacteria</taxon>
        <taxon>Thermotogati</taxon>
        <taxon>Deinococcota</taxon>
        <taxon>Deinococci</taxon>
        <taxon>Deinococcales</taxon>
        <taxon>Deinococcaceae</taxon>
        <taxon>Deinococcus</taxon>
    </lineage>
</organism>
<dbReference type="RefSeq" id="WP_380129661.1">
    <property type="nucleotide sequence ID" value="NZ_JBHSEG010000001.1"/>
</dbReference>
<evidence type="ECO:0000313" key="1">
    <source>
        <dbReference type="EMBL" id="MFC4452283.1"/>
    </source>
</evidence>
<name>A0ABV8Y2N0_9DEIO</name>
<dbReference type="InterPro" id="IPR009732">
    <property type="entry name" value="DUF1304"/>
</dbReference>
<sequence>MIHLVVLEMVLWTALRTRAALGTTPEVAQATHVLDNGFLVVGLVWSLLALPPLARPLRLFFSGGVRVAGLYGGATVLPRIHAVQVQCCAAGPGLRV</sequence>
<proteinExistence type="predicted"/>
<dbReference type="EMBL" id="JBHSEG010000001">
    <property type="protein sequence ID" value="MFC4452283.1"/>
    <property type="molecule type" value="Genomic_DNA"/>
</dbReference>
<dbReference type="Proteomes" id="UP001595939">
    <property type="component" value="Unassembled WGS sequence"/>
</dbReference>
<accession>A0ABV8Y2N0</accession>
<comment type="caution">
    <text evidence="1">The sequence shown here is derived from an EMBL/GenBank/DDBJ whole genome shotgun (WGS) entry which is preliminary data.</text>
</comment>
<reference evidence="2" key="1">
    <citation type="journal article" date="2019" name="Int. J. Syst. Evol. Microbiol.">
        <title>The Global Catalogue of Microorganisms (GCM) 10K type strain sequencing project: providing services to taxonomists for standard genome sequencing and annotation.</title>
        <authorList>
            <consortium name="The Broad Institute Genomics Platform"/>
            <consortium name="The Broad Institute Genome Sequencing Center for Infectious Disease"/>
            <person name="Wu L."/>
            <person name="Ma J."/>
        </authorList>
    </citation>
    <scope>NUCLEOTIDE SEQUENCE [LARGE SCALE GENOMIC DNA]</scope>
    <source>
        <strain evidence="2">CCUG 39970</strain>
    </source>
</reference>
<evidence type="ECO:0000313" key="2">
    <source>
        <dbReference type="Proteomes" id="UP001595939"/>
    </source>
</evidence>
<keyword evidence="2" id="KW-1185">Reference proteome</keyword>
<gene>
    <name evidence="1" type="ORF">ACFO0P_00675</name>
</gene>
<protein>
    <submittedName>
        <fullName evidence="1">DUF1304 domain-containing protein</fullName>
    </submittedName>
</protein>